<accession>A0ABP9TIF4</accession>
<dbReference type="SUPFAM" id="SSF56529">
    <property type="entry name" value="FAH"/>
    <property type="match status" value="1"/>
</dbReference>
<dbReference type="InterPro" id="IPR011234">
    <property type="entry name" value="Fumarylacetoacetase-like_C"/>
</dbReference>
<organism evidence="4 5">
    <name type="scientific">Paeniglutamicibacter antarcticus</name>
    <dbReference type="NCBI Taxonomy" id="494023"/>
    <lineage>
        <taxon>Bacteria</taxon>
        <taxon>Bacillati</taxon>
        <taxon>Actinomycetota</taxon>
        <taxon>Actinomycetes</taxon>
        <taxon>Micrococcales</taxon>
        <taxon>Micrococcaceae</taxon>
        <taxon>Paeniglutamicibacter</taxon>
    </lineage>
</organism>
<dbReference type="Proteomes" id="UP001501257">
    <property type="component" value="Unassembled WGS sequence"/>
</dbReference>
<evidence type="ECO:0000256" key="1">
    <source>
        <dbReference type="ARBA" id="ARBA00010211"/>
    </source>
</evidence>
<evidence type="ECO:0000259" key="3">
    <source>
        <dbReference type="Pfam" id="PF01557"/>
    </source>
</evidence>
<dbReference type="EMBL" id="BAABLK010000022">
    <property type="protein sequence ID" value="GAA5226694.1"/>
    <property type="molecule type" value="Genomic_DNA"/>
</dbReference>
<sequence>MRVVSVILISYGFHVAIADIRSSAGLVMRVTLRIRDGGQKVDTTYFTAGKGANDMKLATVRLGGRTTAALVVAGGYQPLPARNLSELLAQPGWKSIIHEAATGHCGPTVVPASEVEVLNPMPTPGKVICCGLNYTEHILEMGRDLPDYPTLFAKFADTLTDPEAPIVADESLSIDWEAELAVVVGSRLKDANEDEAAAAIAGYTVANDISMRDWQRRTLQWFQGKAFDATTPLGPVLVTTDEIDPEKGLEVLCSVNGEVLQRGNTSTLVFSAAKLLAYISTFTVLRPGDVVLTGTPGGVGMGMVPPRFLKDGDELVTEIPGIGTLRNRISLRADANL</sequence>
<gene>
    <name evidence="4" type="ORF">GCM10025778_12270</name>
</gene>
<comment type="caution">
    <text evidence="4">The sequence shown here is derived from an EMBL/GenBank/DDBJ whole genome shotgun (WGS) entry which is preliminary data.</text>
</comment>
<dbReference type="PANTHER" id="PTHR42796:SF4">
    <property type="entry name" value="FUMARYLACETOACETATE HYDROLASE DOMAIN-CONTAINING PROTEIN 2A"/>
    <property type="match status" value="1"/>
</dbReference>
<dbReference type="InterPro" id="IPR051121">
    <property type="entry name" value="FAH"/>
</dbReference>
<name>A0ABP9TIF4_9MICC</name>
<dbReference type="InterPro" id="IPR036663">
    <property type="entry name" value="Fumarylacetoacetase_C_sf"/>
</dbReference>
<proteinExistence type="inferred from homology"/>
<dbReference type="Gene3D" id="3.90.850.10">
    <property type="entry name" value="Fumarylacetoacetase-like, C-terminal domain"/>
    <property type="match status" value="1"/>
</dbReference>
<evidence type="ECO:0000256" key="2">
    <source>
        <dbReference type="ARBA" id="ARBA00022723"/>
    </source>
</evidence>
<keyword evidence="5" id="KW-1185">Reference proteome</keyword>
<feature type="domain" description="Fumarylacetoacetase-like C-terminal" evidence="3">
    <location>
        <begin position="126"/>
        <end position="329"/>
    </location>
</feature>
<dbReference type="GO" id="GO:0016787">
    <property type="term" value="F:hydrolase activity"/>
    <property type="evidence" value="ECO:0007669"/>
    <property type="project" value="UniProtKB-KW"/>
</dbReference>
<keyword evidence="2" id="KW-0479">Metal-binding</keyword>
<evidence type="ECO:0000313" key="5">
    <source>
        <dbReference type="Proteomes" id="UP001501257"/>
    </source>
</evidence>
<dbReference type="PANTHER" id="PTHR42796">
    <property type="entry name" value="FUMARYLACETOACETATE HYDROLASE DOMAIN-CONTAINING PROTEIN 2A-RELATED"/>
    <property type="match status" value="1"/>
</dbReference>
<reference evidence="5" key="1">
    <citation type="journal article" date="2019" name="Int. J. Syst. Evol. Microbiol.">
        <title>The Global Catalogue of Microorganisms (GCM) 10K type strain sequencing project: providing services to taxonomists for standard genome sequencing and annotation.</title>
        <authorList>
            <consortium name="The Broad Institute Genomics Platform"/>
            <consortium name="The Broad Institute Genome Sequencing Center for Infectious Disease"/>
            <person name="Wu L."/>
            <person name="Ma J."/>
        </authorList>
    </citation>
    <scope>NUCLEOTIDE SEQUENCE [LARGE SCALE GENOMIC DNA]</scope>
    <source>
        <strain evidence="5">JCM 18952</strain>
    </source>
</reference>
<comment type="similarity">
    <text evidence="1">Belongs to the FAH family.</text>
</comment>
<protein>
    <submittedName>
        <fullName evidence="4">Fumarylacetoacetate hydrolase family protein</fullName>
    </submittedName>
</protein>
<evidence type="ECO:0000313" key="4">
    <source>
        <dbReference type="EMBL" id="GAA5226694.1"/>
    </source>
</evidence>
<dbReference type="Pfam" id="PF01557">
    <property type="entry name" value="FAA_hydrolase"/>
    <property type="match status" value="1"/>
</dbReference>
<keyword evidence="4" id="KW-0378">Hydrolase</keyword>